<protein>
    <recommendedName>
        <fullName evidence="1">Peptidase S74 domain-containing protein</fullName>
    </recommendedName>
</protein>
<dbReference type="Pfam" id="PF21446">
    <property type="entry name" value="Gp34_trimer"/>
    <property type="match status" value="1"/>
</dbReference>
<evidence type="ECO:0000313" key="2">
    <source>
        <dbReference type="EMBL" id="PEH74289.1"/>
    </source>
</evidence>
<dbReference type="AlphaFoldDB" id="A0A2A7U7L3"/>
<dbReference type="InterPro" id="IPR030392">
    <property type="entry name" value="S74_ICA"/>
</dbReference>
<dbReference type="Pfam" id="PF13884">
    <property type="entry name" value="Peptidase_S74"/>
    <property type="match status" value="1"/>
</dbReference>
<evidence type="ECO:0000259" key="1">
    <source>
        <dbReference type="PROSITE" id="PS51688"/>
    </source>
</evidence>
<proteinExistence type="predicted"/>
<name>A0A2A7U7L3_EDWTA</name>
<dbReference type="EMBL" id="PDDV01000006">
    <property type="protein sequence ID" value="PEH74289.1"/>
    <property type="molecule type" value="Genomic_DNA"/>
</dbReference>
<evidence type="ECO:0000313" key="3">
    <source>
        <dbReference type="Proteomes" id="UP000219788"/>
    </source>
</evidence>
<sequence>MQAIQFKRTNKPGGKPTADQIRQGEIAINTKDHVIFTKDKENKVVQISISPEEHARLNSKVDSNKQATDSAINTAKTQLDTKINQTKQSLESVIASNKTAIENTVSANQTAMTRKVEAADTNLQNQINSLGTRLDQSNAQADAKFIKKDTNTKTNGFVLSKAANYHDDANSRDLNYFGAFRTNSMDGLGDLLLNVPHSGGKAHGRGFTFQYGSNGSEVRTVGFNREGGLAFSHKVYHEGAKPTPGELGAYTKAETQSLITRTITFANPTNVSTGGYYRVASVTIPQGGYSAFIRLFGGRGYNKGSHSQAAYYDLNIRAGNGNPKGITVTVFSPISGALGAFTDPCWVNTNGDNYDIYVKCSQYVEKAVAQFGCVSGVNMVIHSSAAESTTKPSGAVDGQYVTMFNDMNTRGTLRFDDNTQAQYDIMSMSNAPDSANKKYLRKMRNYSAGTIWHETITSAAYTLATGSTDSNTVFQIGTDGTVYSNSYYPSRISGQFRGVSAGARNPNDLYSTGSLLWSYNNLNGAAPGMFPASNNANGILTFNCHQGDYGHQLGMSSNGHLYHRYWKGAWAKVLTTANLSPSDVGALPLTGGNINGNLSVSGSVAAANVSTGGAVTTNADFIRAKQGRYGLIHRQDGLRYYMLMTNADDQDGTWNNLRPFCLDLQNGRIEMNNGVTIDGELVSSGTIQDRTANNVYGIESMGNASTASKRYMRKMRSHASATVWHETVEDNVYRLATGNIDSAECLRIDNRGNVTAGTLTANNGSIEVAASGNVSRCVAVANNNTTAGVSRVQLEVHGNGNIDVATHDGATWRYPLKFFRDSANVRTGGNIIVDGEVQSYGAMRLKAVSGSTGDVWIKNWGNDESGRSRVMEIMDDKGYWFYCQRQKDNQILFNVNGVIGSNATKVGTSGAPFMLAEGNTLGNNMNNALLRGSIAGGSWSDWKNRASGLHINVSDSANSAYNVWKVQQPGSDNIAAMMVHRPGNDQNRTMVRVQSGNNGVFDFIGDGTLRLSKLAVGADSSFGGKVTINSDADVKGTYLTVMNGGRRHFRFLNGSGVADFYLYKDVGGDGVRLNNGADSGAEFVFKKEGDLHVPRNGSFNDVQVRSDGRLKINRQRVENALEKISVLDVCTYDKLADLGSDAVVGREIGIIAQSLQKVAPEAVTEREDSMLTISNSGVNALIVKGMQELMAEVAALREELKKKQ</sequence>
<feature type="domain" description="Peptidase S74" evidence="1">
    <location>
        <begin position="1106"/>
        <end position="1200"/>
    </location>
</feature>
<accession>A0A2A7U7L3</accession>
<dbReference type="OrthoDB" id="9810174at2"/>
<reference evidence="3" key="1">
    <citation type="submission" date="2017-09" db="EMBL/GenBank/DDBJ databases">
        <title>FDA dAtabase for Regulatory Grade micrObial Sequences (FDA-ARGOS): Supporting development and validation of Infectious Disease Dx tests.</title>
        <authorList>
            <person name="Goldberg B."/>
            <person name="Campos J."/>
            <person name="Tallon L."/>
            <person name="Sadzewicz L."/>
            <person name="Ott S."/>
            <person name="Zhao X."/>
            <person name="Nagaraj S."/>
            <person name="Vavikolanu K."/>
            <person name="Aluvathingal J."/>
            <person name="Nadendla S."/>
            <person name="Geyer C."/>
            <person name="Sichtig H."/>
        </authorList>
    </citation>
    <scope>NUCLEOTIDE SEQUENCE [LARGE SCALE GENOMIC DNA]</scope>
    <source>
        <strain evidence="3">FDAARGOS_370</strain>
    </source>
</reference>
<gene>
    <name evidence="2" type="ORF">CRM76_01205</name>
</gene>
<dbReference type="Proteomes" id="UP000219788">
    <property type="component" value="Unassembled WGS sequence"/>
</dbReference>
<dbReference type="RefSeq" id="WP_098142574.1">
    <property type="nucleotide sequence ID" value="NZ_PDDV01000006.1"/>
</dbReference>
<dbReference type="PROSITE" id="PS51688">
    <property type="entry name" value="ICA"/>
    <property type="match status" value="1"/>
</dbReference>
<comment type="caution">
    <text evidence="2">The sequence shown here is derived from an EMBL/GenBank/DDBJ whole genome shotgun (WGS) entry which is preliminary data.</text>
</comment>
<organism evidence="2 3">
    <name type="scientific">Edwardsiella tarda</name>
    <dbReference type="NCBI Taxonomy" id="636"/>
    <lineage>
        <taxon>Bacteria</taxon>
        <taxon>Pseudomonadati</taxon>
        <taxon>Pseudomonadota</taxon>
        <taxon>Gammaproteobacteria</taxon>
        <taxon>Enterobacterales</taxon>
        <taxon>Hafniaceae</taxon>
        <taxon>Edwardsiella</taxon>
    </lineage>
</organism>
<dbReference type="InterPro" id="IPR048390">
    <property type="entry name" value="Gp34_trimer"/>
</dbReference>